<evidence type="ECO:0000313" key="1">
    <source>
        <dbReference type="EMBL" id="MBB5985799.1"/>
    </source>
</evidence>
<accession>A0ABR6NEU0</accession>
<evidence type="ECO:0000313" key="2">
    <source>
        <dbReference type="Proteomes" id="UP001138540"/>
    </source>
</evidence>
<dbReference type="EMBL" id="JACHKA010000001">
    <property type="protein sequence ID" value="MBB5985799.1"/>
    <property type="molecule type" value="Genomic_DNA"/>
</dbReference>
<keyword evidence="2" id="KW-1185">Reference proteome</keyword>
<dbReference type="Proteomes" id="UP001138540">
    <property type="component" value="Unassembled WGS sequence"/>
</dbReference>
<dbReference type="RefSeq" id="WP_184152580.1">
    <property type="nucleotide sequence ID" value="NZ_JACHKA010000001.1"/>
</dbReference>
<proteinExistence type="predicted"/>
<reference evidence="1 2" key="1">
    <citation type="submission" date="2020-08" db="EMBL/GenBank/DDBJ databases">
        <title>Exploring microbial biodiversity for novel pathways involved in the catabolism of aromatic compounds derived from lignin.</title>
        <authorList>
            <person name="Elkins J."/>
        </authorList>
    </citation>
    <scope>NUCLEOTIDE SEQUENCE [LARGE SCALE GENOMIC DNA]</scope>
    <source>
        <strain evidence="1 2">B1D3A</strain>
    </source>
</reference>
<gene>
    <name evidence="1" type="ORF">HNP60_001773</name>
</gene>
<sequence>MPAFHHDDIVRVIPPFHRDVMLDLILAWAEVDVALKLLLSKVLNVGMSDGADLIGRMPASAVLAQIRKAAAANSASLEVLKLIRGHRRQYDKHAKPRNLIAHSKCVGYWIVDPNYLVFTSFEKTAEGELAVDRTPLEEMRRSHRWALAMTAMAMRIVDLN</sequence>
<name>A0ABR6NEU0_9SPHN</name>
<protein>
    <submittedName>
        <fullName evidence="1">Uncharacterized protein</fullName>
    </submittedName>
</protein>
<comment type="caution">
    <text evidence="1">The sequence shown here is derived from an EMBL/GenBank/DDBJ whole genome shotgun (WGS) entry which is preliminary data.</text>
</comment>
<organism evidence="1 2">
    <name type="scientific">Sphingobium lignivorans</name>
    <dbReference type="NCBI Taxonomy" id="2735886"/>
    <lineage>
        <taxon>Bacteria</taxon>
        <taxon>Pseudomonadati</taxon>
        <taxon>Pseudomonadota</taxon>
        <taxon>Alphaproteobacteria</taxon>
        <taxon>Sphingomonadales</taxon>
        <taxon>Sphingomonadaceae</taxon>
        <taxon>Sphingobium</taxon>
    </lineage>
</organism>